<comment type="caution">
    <text evidence="2">The sequence shown here is derived from an EMBL/GenBank/DDBJ whole genome shotgun (WGS) entry which is preliminary data.</text>
</comment>
<evidence type="ECO:0000313" key="3">
    <source>
        <dbReference type="Proteomes" id="UP000310200"/>
    </source>
</evidence>
<evidence type="ECO:0000256" key="1">
    <source>
        <dbReference type="SAM" id="MobiDB-lite"/>
    </source>
</evidence>
<feature type="region of interest" description="Disordered" evidence="1">
    <location>
        <begin position="24"/>
        <end position="51"/>
    </location>
</feature>
<gene>
    <name evidence="2" type="ORF">DBV15_08166</name>
</gene>
<evidence type="ECO:0000313" key="2">
    <source>
        <dbReference type="EMBL" id="TGZ46094.1"/>
    </source>
</evidence>
<dbReference type="AlphaFoldDB" id="A0A4V6RGF0"/>
<reference evidence="2 3" key="1">
    <citation type="journal article" date="2019" name="Philos. Trans. R. Soc. Lond., B, Biol. Sci.">
        <title>Ant behaviour and brain gene expression of defending hosts depend on the ecological success of the intruding social parasite.</title>
        <authorList>
            <person name="Kaur R."/>
            <person name="Stoldt M."/>
            <person name="Jongepier E."/>
            <person name="Feldmeyer B."/>
            <person name="Menzel F."/>
            <person name="Bornberg-Bauer E."/>
            <person name="Foitzik S."/>
        </authorList>
    </citation>
    <scope>NUCLEOTIDE SEQUENCE [LARGE SCALE GENOMIC DNA]</scope>
    <source>
        <tissue evidence="2">Whole body</tissue>
    </source>
</reference>
<name>A0A4V6RGF0_9HYME</name>
<protein>
    <submittedName>
        <fullName evidence="2">Uncharacterized protein</fullName>
    </submittedName>
</protein>
<keyword evidence="3" id="KW-1185">Reference proteome</keyword>
<organism evidence="2 3">
    <name type="scientific">Temnothorax longispinosus</name>
    <dbReference type="NCBI Taxonomy" id="300112"/>
    <lineage>
        <taxon>Eukaryota</taxon>
        <taxon>Metazoa</taxon>
        <taxon>Ecdysozoa</taxon>
        <taxon>Arthropoda</taxon>
        <taxon>Hexapoda</taxon>
        <taxon>Insecta</taxon>
        <taxon>Pterygota</taxon>
        <taxon>Neoptera</taxon>
        <taxon>Endopterygota</taxon>
        <taxon>Hymenoptera</taxon>
        <taxon>Apocrita</taxon>
        <taxon>Aculeata</taxon>
        <taxon>Formicoidea</taxon>
        <taxon>Formicidae</taxon>
        <taxon>Myrmicinae</taxon>
        <taxon>Temnothorax</taxon>
    </lineage>
</organism>
<sequence>MGLPIFRRSQDCCHTFHREITLAKSSSAKGGEKEVAAKLPRRSPAQHLRDR</sequence>
<accession>A0A4V6RGF0</accession>
<dbReference type="EMBL" id="QBLH01002949">
    <property type="protein sequence ID" value="TGZ46094.1"/>
    <property type="molecule type" value="Genomic_DNA"/>
</dbReference>
<proteinExistence type="predicted"/>
<dbReference type="Proteomes" id="UP000310200">
    <property type="component" value="Unassembled WGS sequence"/>
</dbReference>